<keyword evidence="2" id="KW-0479">Metal-binding</keyword>
<dbReference type="GO" id="GO:0046872">
    <property type="term" value="F:metal ion binding"/>
    <property type="evidence" value="ECO:0007669"/>
    <property type="project" value="UniProtKB-KW"/>
</dbReference>
<gene>
    <name evidence="5" type="ORF">DFR50_13345</name>
</gene>
<feature type="binding site" evidence="2">
    <location>
        <position position="169"/>
    </location>
    <ligand>
        <name>Mn(2+)</name>
        <dbReference type="ChEBI" id="CHEBI:29035"/>
        <label>1</label>
    </ligand>
</feature>
<comment type="similarity">
    <text evidence="1">Belongs to the manganese catalase family.</text>
</comment>
<feature type="binding site" evidence="3">
    <location>
        <position position="204"/>
    </location>
    <ligand>
        <name>Ca(2+)</name>
        <dbReference type="ChEBI" id="CHEBI:29108"/>
    </ligand>
</feature>
<keyword evidence="2" id="KW-0464">Manganese</keyword>
<proteinExistence type="inferred from homology"/>
<dbReference type="OrthoDB" id="8334870at2"/>
<feature type="binding site" evidence="3">
    <location>
        <position position="202"/>
    </location>
    <ligand>
        <name>Ca(2+)</name>
        <dbReference type="ChEBI" id="CHEBI:29108"/>
    </ligand>
</feature>
<feature type="compositionally biased region" description="Basic and acidic residues" evidence="4">
    <location>
        <begin position="228"/>
        <end position="237"/>
    </location>
</feature>
<dbReference type="Proteomes" id="UP000253529">
    <property type="component" value="Unassembled WGS sequence"/>
</dbReference>
<dbReference type="RefSeq" id="WP_113891771.1">
    <property type="nucleotide sequence ID" value="NZ_QNRK01000033.1"/>
</dbReference>
<evidence type="ECO:0000256" key="3">
    <source>
        <dbReference type="PIRSR" id="PIRSR607760-2"/>
    </source>
</evidence>
<organism evidence="5 6">
    <name type="scientific">Roseiarcus fermentans</name>
    <dbReference type="NCBI Taxonomy" id="1473586"/>
    <lineage>
        <taxon>Bacteria</taxon>
        <taxon>Pseudomonadati</taxon>
        <taxon>Pseudomonadota</taxon>
        <taxon>Alphaproteobacteria</taxon>
        <taxon>Hyphomicrobiales</taxon>
        <taxon>Roseiarcaceae</taxon>
        <taxon>Roseiarcus</taxon>
    </lineage>
</organism>
<comment type="cofactor">
    <cofactor evidence="3">
        <name>Ca(2+)</name>
        <dbReference type="ChEBI" id="CHEBI:29108"/>
    </cofactor>
    <text evidence="3">Binds 1 Ca(2+) ion per subunit.</text>
</comment>
<feature type="region of interest" description="Disordered" evidence="4">
    <location>
        <begin position="227"/>
        <end position="265"/>
    </location>
</feature>
<dbReference type="AlphaFoldDB" id="A0A366EVP8"/>
<evidence type="ECO:0000256" key="1">
    <source>
        <dbReference type="ARBA" id="ARBA00007644"/>
    </source>
</evidence>
<feature type="binding site" evidence="2">
    <location>
        <position position="136"/>
    </location>
    <ligand>
        <name>Mn(2+)</name>
        <dbReference type="ChEBI" id="CHEBI:29035"/>
        <label>1</label>
    </ligand>
</feature>
<reference evidence="5 6" key="1">
    <citation type="submission" date="2018-06" db="EMBL/GenBank/DDBJ databases">
        <title>Genomic Encyclopedia of Type Strains, Phase IV (KMG-IV): sequencing the most valuable type-strain genomes for metagenomic binning, comparative biology and taxonomic classification.</title>
        <authorList>
            <person name="Goeker M."/>
        </authorList>
    </citation>
    <scope>NUCLEOTIDE SEQUENCE [LARGE SCALE GENOMIC DNA]</scope>
    <source>
        <strain evidence="5 6">DSM 24875</strain>
    </source>
</reference>
<evidence type="ECO:0000256" key="4">
    <source>
        <dbReference type="SAM" id="MobiDB-lite"/>
    </source>
</evidence>
<dbReference type="InterPro" id="IPR009078">
    <property type="entry name" value="Ferritin-like_SF"/>
</dbReference>
<dbReference type="Gene3D" id="1.20.1260.10">
    <property type="match status" value="1"/>
</dbReference>
<sequence>MFLHRPILQTEVNVRNPDPTFAEKLLEQYGGGTGELTAALTYWTQSFHTEDAGIRDMLQDIGTEEFTHLEVIALLIEQHTRKANQEAQDRAFRSTLFALRGPGPHLVDSKGTFWDARYVNEGGHVVRDLRANVAAEAGALATYEALLALTDDEGSQKALRFLATREVAHTKMFMEALNSVNKLSDPLFGDLQPDNSVNVYFNLSSGPGADLRGPWNSEPAFQYVADPLQHEQQEHAGRPGSNEMEIIGNERPGAAREPAPRRSTP</sequence>
<comment type="caution">
    <text evidence="5">The sequence shown here is derived from an EMBL/GenBank/DDBJ whole genome shotgun (WGS) entry which is preliminary data.</text>
</comment>
<evidence type="ECO:0000313" key="5">
    <source>
        <dbReference type="EMBL" id="RBP05780.1"/>
    </source>
</evidence>
<feature type="binding site" evidence="2">
    <location>
        <position position="68"/>
    </location>
    <ligand>
        <name>Mn(2+)</name>
        <dbReference type="ChEBI" id="CHEBI:29035"/>
        <label>1</label>
    </ligand>
</feature>
<feature type="binding site" evidence="3">
    <location>
        <position position="206"/>
    </location>
    <ligand>
        <name>Ca(2+)</name>
        <dbReference type="ChEBI" id="CHEBI:29108"/>
    </ligand>
</feature>
<protein>
    <submittedName>
        <fullName evidence="5">Mn-containing catalase</fullName>
    </submittedName>
</protein>
<dbReference type="InterPro" id="IPR039377">
    <property type="entry name" value="Mn_catalase_dom"/>
</dbReference>
<accession>A0A366EVP8</accession>
<keyword evidence="6" id="KW-1185">Reference proteome</keyword>
<evidence type="ECO:0000256" key="2">
    <source>
        <dbReference type="PIRSR" id="PIRSR607760-1"/>
    </source>
</evidence>
<dbReference type="Pfam" id="PF05067">
    <property type="entry name" value="Mn_catalase"/>
    <property type="match status" value="1"/>
</dbReference>
<dbReference type="SUPFAM" id="SSF47240">
    <property type="entry name" value="Ferritin-like"/>
    <property type="match status" value="1"/>
</dbReference>
<dbReference type="CDD" id="cd01051">
    <property type="entry name" value="Mn_catalase"/>
    <property type="match status" value="1"/>
</dbReference>
<dbReference type="InterPro" id="IPR007760">
    <property type="entry name" value="Mn_catalase"/>
</dbReference>
<dbReference type="EMBL" id="QNRK01000033">
    <property type="protein sequence ID" value="RBP05780.1"/>
    <property type="molecule type" value="Genomic_DNA"/>
</dbReference>
<keyword evidence="3" id="KW-0106">Calcium</keyword>
<name>A0A366EVP8_9HYPH</name>
<feature type="binding site" evidence="2">
    <location>
        <position position="35"/>
    </location>
    <ligand>
        <name>Mn(2+)</name>
        <dbReference type="ChEBI" id="CHEBI:29035"/>
        <label>1</label>
    </ligand>
</feature>
<feature type="binding site" evidence="3">
    <location>
        <position position="56"/>
    </location>
    <ligand>
        <name>Ca(2+)</name>
        <dbReference type="ChEBI" id="CHEBI:29108"/>
    </ligand>
</feature>
<dbReference type="InterPro" id="IPR012347">
    <property type="entry name" value="Ferritin-like"/>
</dbReference>
<feature type="binding site" evidence="3">
    <location>
        <position position="60"/>
    </location>
    <ligand>
        <name>Ca(2+)</name>
        <dbReference type="ChEBI" id="CHEBI:29108"/>
    </ligand>
</feature>
<feature type="binding site" evidence="2">
    <location>
        <position position="65"/>
    </location>
    <ligand>
        <name>Mn(2+)</name>
        <dbReference type="ChEBI" id="CHEBI:29035"/>
        <label>1</label>
    </ligand>
</feature>
<comment type="cofactor">
    <cofactor evidence="2">
        <name>Mn(2+)</name>
        <dbReference type="ChEBI" id="CHEBI:29035"/>
    </cofactor>
    <text evidence="2">Binds 2 manganese ions per subunit.</text>
</comment>
<evidence type="ECO:0000313" key="6">
    <source>
        <dbReference type="Proteomes" id="UP000253529"/>
    </source>
</evidence>